<comment type="caution">
    <text evidence="3">The sequence shown here is derived from an EMBL/GenBank/DDBJ whole genome shotgun (WGS) entry which is preliminary data.</text>
</comment>
<evidence type="ECO:0000313" key="3">
    <source>
        <dbReference type="EMBL" id="GDY69995.1"/>
    </source>
</evidence>
<accession>A0A4D4MDW5</accession>
<protein>
    <recommendedName>
        <fullName evidence="2">AAA+ ATPase domain-containing protein</fullName>
    </recommendedName>
</protein>
<dbReference type="RefSeq" id="WP_010981651.1">
    <property type="nucleotide sequence ID" value="NZ_BAABTN010000055.1"/>
</dbReference>
<dbReference type="CDD" id="cd00093">
    <property type="entry name" value="HTH_XRE"/>
    <property type="match status" value="1"/>
</dbReference>
<dbReference type="InterPro" id="IPR054567">
    <property type="entry name" value="NNH7"/>
</dbReference>
<gene>
    <name evidence="3" type="ORF">SAV14893_093880</name>
    <name evidence="4" type="ORF">SAV31267_097470</name>
</gene>
<evidence type="ECO:0000313" key="6">
    <source>
        <dbReference type="Proteomes" id="UP000302139"/>
    </source>
</evidence>
<dbReference type="InterPro" id="IPR001387">
    <property type="entry name" value="Cro/C1-type_HTH"/>
</dbReference>
<sequence length="1227" mass="135076">MEETSGPVAVFCKLLGRLVRECGIQQSDLARAVNRSTAAISMLLNGHRSTLPPWDDVARIVEYCHQRATTTPSAGLASDLAYWRHRHREAETDADHAPPRPRAAKPPALPPAQTIPDVPDDFVSAVGVLIGERTGFDRLAAELLEPLKLHGAVVTDLNAVLEGFADRVGASCGTTRTALLRAADLVTLVTAFCETVAASGIRYTTELGHEQADLTSDVVAELERVTLGSQRVRHPADLRAEIAAAYAYAADTVCDESGVGGQQPDKLAHRAWRRYEALLAQVTWECPELRLTSETQDPPEALDPSEPVTPDVSSSRGLAGLSRLLETFAQDNGAPTPAHQQQLRAPLAQVEESGPRIPDLEAGYINPAFRVAGRSGDRALARDDWWEVQPLWDDLEDFLAAHLLTEDATRAPLLILGHPGSGKSLLTKLIAARLPAAEFFCQRVELRHLPADLGVQEQLEEAVLRSTGRRTPWPDVTDPDTGVVRVVLLDGFDELLQAAADHMDPARHFAYLQSVQQFQQREADQARPTIVIVTSRTVVADQALTPHPSTVIRLEPFDADRIRGWLHVWNTTNRRYFSTHALQPLTWDVVGRHEELAGQPLLLLMLALYDASGNALHLLHGEDIQRLGLYERLLTEFVRRQVTKHNALPADTEAARVAHELQRLSVIAIGMFNRHRQGITATDAENDLAALLDPAPADATPLLFGRFFFIHEAQAIVTGHERRAYEFLHATFGEYLLTRLVTGELRHLLPTTSPDSDHPVDDGRLYALLSHVPLTDRAEVVRNTSEQLTRLTQAQREHLTSLLTSLFNQTPGDTHHRTHVPYRPALTHRTQQDAVYSANLLLLAVLAHPTLRASALVGSRNTVDCWRRHTLLWRSQFSDGSWDAFTRALAAEPFTDPATGRRDLLVGLSTHQPEQELAWTVNLATRDDTTAQTFQHLDGTAPAGLYRPAAFTYDLGAQHVLHAVAPVLHQMPAALETYHGVDRTRSLSLAHALISLLYRPANDPGPPGTPYAELLLMLRSLSGDGRLLAADILGRHLLHAAADLPAATVIDILDQLTTIQFTSAGGLSARTWLVLAQCVSDLAGRPDIPHVQLGRITRRFGADAPALDASGDPLTRLLCLFTEAQTSTMWHAADHPPGQAVLTEGITLLERIPHPRPPQAVVGLLRLARDLGADDWLAQHAEPLLKTLTHDGLHRLRPTDVDWLQPLVHDASLLDELNLVTRRWRQQ</sequence>
<dbReference type="EMBL" id="BJHY01000002">
    <property type="protein sequence ID" value="GDY80262.1"/>
    <property type="molecule type" value="Genomic_DNA"/>
</dbReference>
<feature type="region of interest" description="Disordered" evidence="1">
    <location>
        <begin position="294"/>
        <end position="316"/>
    </location>
</feature>
<feature type="region of interest" description="Disordered" evidence="1">
    <location>
        <begin position="89"/>
        <end position="116"/>
    </location>
</feature>
<evidence type="ECO:0000259" key="2">
    <source>
        <dbReference type="SMART" id="SM00382"/>
    </source>
</evidence>
<organism evidence="3 6">
    <name type="scientific">Streptomyces avermitilis</name>
    <dbReference type="NCBI Taxonomy" id="33903"/>
    <lineage>
        <taxon>Bacteria</taxon>
        <taxon>Bacillati</taxon>
        <taxon>Actinomycetota</taxon>
        <taxon>Actinomycetes</taxon>
        <taxon>Kitasatosporales</taxon>
        <taxon>Streptomycetaceae</taxon>
        <taxon>Streptomyces</taxon>
    </lineage>
</organism>
<dbReference type="OMA" id="ARIVEYC"/>
<name>A0A4D4MDW5_STRAX</name>
<feature type="domain" description="AAA+ ATPase" evidence="2">
    <location>
        <begin position="409"/>
        <end position="558"/>
    </location>
</feature>
<dbReference type="Gene3D" id="3.40.50.300">
    <property type="entry name" value="P-loop containing nucleotide triphosphate hydrolases"/>
    <property type="match status" value="1"/>
</dbReference>
<proteinExistence type="predicted"/>
<feature type="compositionally biased region" description="Basic and acidic residues" evidence="1">
    <location>
        <begin position="89"/>
        <end position="98"/>
    </location>
</feature>
<dbReference type="Pfam" id="PF22738">
    <property type="entry name" value="NNH7"/>
    <property type="match status" value="1"/>
</dbReference>
<evidence type="ECO:0000313" key="5">
    <source>
        <dbReference type="Proteomes" id="UP000299211"/>
    </source>
</evidence>
<evidence type="ECO:0000256" key="1">
    <source>
        <dbReference type="SAM" id="MobiDB-lite"/>
    </source>
</evidence>
<dbReference type="Proteomes" id="UP000302139">
    <property type="component" value="Unassembled WGS sequence"/>
</dbReference>
<dbReference type="InterPro" id="IPR003593">
    <property type="entry name" value="AAA+_ATPase"/>
</dbReference>
<dbReference type="SMART" id="SM00382">
    <property type="entry name" value="AAA"/>
    <property type="match status" value="1"/>
</dbReference>
<reference evidence="3 6" key="2">
    <citation type="submission" date="2019-04" db="EMBL/GenBank/DDBJ databases">
        <title>Draft genome sequences of Streptomyces avermitilis NBRC 14893.</title>
        <authorList>
            <person name="Komaki H."/>
            <person name="Tamura T."/>
            <person name="Hosoyama A."/>
        </authorList>
    </citation>
    <scope>NUCLEOTIDE SEQUENCE [LARGE SCALE GENOMIC DNA]</scope>
    <source>
        <strain evidence="3 6">NBRC 14893</strain>
    </source>
</reference>
<evidence type="ECO:0000313" key="4">
    <source>
        <dbReference type="EMBL" id="GDY80262.1"/>
    </source>
</evidence>
<dbReference type="EMBL" id="BJHX01000003">
    <property type="protein sequence ID" value="GDY69995.1"/>
    <property type="molecule type" value="Genomic_DNA"/>
</dbReference>
<dbReference type="AlphaFoldDB" id="A0A4D4MDW5"/>
<dbReference type="SUPFAM" id="SSF52540">
    <property type="entry name" value="P-loop containing nucleoside triphosphate hydrolases"/>
    <property type="match status" value="1"/>
</dbReference>
<dbReference type="InterPro" id="IPR027417">
    <property type="entry name" value="P-loop_NTPase"/>
</dbReference>
<reference evidence="4 5" key="1">
    <citation type="submission" date="2019-04" db="EMBL/GenBank/DDBJ databases">
        <title>Draft genome sequences of Streptomyces avermitilis ATCC 31267.</title>
        <authorList>
            <person name="Komaki H."/>
            <person name="Tamura T."/>
            <person name="Hosoyama A."/>
        </authorList>
    </citation>
    <scope>NUCLEOTIDE SEQUENCE [LARGE SCALE GENOMIC DNA]</scope>
    <source>
        <strain evidence="4 5">ATCC 31267</strain>
    </source>
</reference>
<dbReference type="Proteomes" id="UP000299211">
    <property type="component" value="Unassembled WGS sequence"/>
</dbReference>
<dbReference type="GeneID" id="41537400"/>